<dbReference type="Proteomes" id="UP000324222">
    <property type="component" value="Unassembled WGS sequence"/>
</dbReference>
<keyword evidence="2" id="KW-1185">Reference proteome</keyword>
<organism evidence="1 2">
    <name type="scientific">Portunus trituberculatus</name>
    <name type="common">Swimming crab</name>
    <name type="synonym">Neptunus trituberculatus</name>
    <dbReference type="NCBI Taxonomy" id="210409"/>
    <lineage>
        <taxon>Eukaryota</taxon>
        <taxon>Metazoa</taxon>
        <taxon>Ecdysozoa</taxon>
        <taxon>Arthropoda</taxon>
        <taxon>Crustacea</taxon>
        <taxon>Multicrustacea</taxon>
        <taxon>Malacostraca</taxon>
        <taxon>Eumalacostraca</taxon>
        <taxon>Eucarida</taxon>
        <taxon>Decapoda</taxon>
        <taxon>Pleocyemata</taxon>
        <taxon>Brachyura</taxon>
        <taxon>Eubrachyura</taxon>
        <taxon>Portunoidea</taxon>
        <taxon>Portunidae</taxon>
        <taxon>Portuninae</taxon>
        <taxon>Portunus</taxon>
    </lineage>
</organism>
<dbReference type="EMBL" id="VSRR010030357">
    <property type="protein sequence ID" value="MPC70016.1"/>
    <property type="molecule type" value="Genomic_DNA"/>
</dbReference>
<gene>
    <name evidence="1" type="ORF">E2C01_064251</name>
</gene>
<evidence type="ECO:0000313" key="1">
    <source>
        <dbReference type="EMBL" id="MPC70016.1"/>
    </source>
</evidence>
<reference evidence="1 2" key="1">
    <citation type="submission" date="2019-05" db="EMBL/GenBank/DDBJ databases">
        <title>Another draft genome of Portunus trituberculatus and its Hox gene families provides insights of decapod evolution.</title>
        <authorList>
            <person name="Jeong J.-H."/>
            <person name="Song I."/>
            <person name="Kim S."/>
            <person name="Choi T."/>
            <person name="Kim D."/>
            <person name="Ryu S."/>
            <person name="Kim W."/>
        </authorList>
    </citation>
    <scope>NUCLEOTIDE SEQUENCE [LARGE SCALE GENOMIC DNA]</scope>
    <source>
        <tissue evidence="1">Muscle</tissue>
    </source>
</reference>
<comment type="caution">
    <text evidence="1">The sequence shown here is derived from an EMBL/GenBank/DDBJ whole genome shotgun (WGS) entry which is preliminary data.</text>
</comment>
<dbReference type="AlphaFoldDB" id="A0A5B7HJ89"/>
<proteinExistence type="predicted"/>
<evidence type="ECO:0000313" key="2">
    <source>
        <dbReference type="Proteomes" id="UP000324222"/>
    </source>
</evidence>
<protein>
    <submittedName>
        <fullName evidence="1">Uncharacterized protein</fullName>
    </submittedName>
</protein>
<sequence length="50" mass="5915">MQCVKNIGKYSFLHGTVEMWNSLNDEVVAARNVHSFKEKLNKWRYGDRTL</sequence>
<accession>A0A5B7HJ89</accession>
<name>A0A5B7HJ89_PORTR</name>